<comment type="catalytic activity">
    <reaction evidence="1 11">
        <text>5-(2-hydroxyethyl)-4-methylthiazole + ATP = 4-methyl-5-(2-phosphooxyethyl)-thiazole + ADP + H(+)</text>
        <dbReference type="Rhea" id="RHEA:24212"/>
        <dbReference type="ChEBI" id="CHEBI:15378"/>
        <dbReference type="ChEBI" id="CHEBI:17957"/>
        <dbReference type="ChEBI" id="CHEBI:30616"/>
        <dbReference type="ChEBI" id="CHEBI:58296"/>
        <dbReference type="ChEBI" id="CHEBI:456216"/>
        <dbReference type="EC" id="2.7.1.50"/>
    </reaction>
</comment>
<evidence type="ECO:0000256" key="11">
    <source>
        <dbReference type="HAMAP-Rule" id="MF_00228"/>
    </source>
</evidence>
<dbReference type="Pfam" id="PF02110">
    <property type="entry name" value="HK"/>
    <property type="match status" value="1"/>
</dbReference>
<keyword evidence="8 11" id="KW-0067">ATP-binding</keyword>
<dbReference type="NCBIfam" id="TIGR00694">
    <property type="entry name" value="thiM"/>
    <property type="match status" value="1"/>
</dbReference>
<dbReference type="GO" id="GO:0004417">
    <property type="term" value="F:hydroxyethylthiazole kinase activity"/>
    <property type="evidence" value="ECO:0007669"/>
    <property type="project" value="UniProtKB-EC"/>
</dbReference>
<organism evidence="12 13">
    <name type="scientific">Virgibacillus alimentarius</name>
    <dbReference type="NCBI Taxonomy" id="698769"/>
    <lineage>
        <taxon>Bacteria</taxon>
        <taxon>Bacillati</taxon>
        <taxon>Bacillota</taxon>
        <taxon>Bacilli</taxon>
        <taxon>Bacillales</taxon>
        <taxon>Bacillaceae</taxon>
        <taxon>Virgibacillus</taxon>
    </lineage>
</organism>
<dbReference type="InterPro" id="IPR000417">
    <property type="entry name" value="Hyethyz_kinase"/>
</dbReference>
<evidence type="ECO:0000256" key="2">
    <source>
        <dbReference type="ARBA" id="ARBA00001946"/>
    </source>
</evidence>
<evidence type="ECO:0000313" key="12">
    <source>
        <dbReference type="EMBL" id="MBP2258365.1"/>
    </source>
</evidence>
<evidence type="ECO:0000256" key="9">
    <source>
        <dbReference type="ARBA" id="ARBA00022842"/>
    </source>
</evidence>
<reference evidence="12 13" key="1">
    <citation type="submission" date="2021-03" db="EMBL/GenBank/DDBJ databases">
        <title>Genomic Encyclopedia of Type Strains, Phase IV (KMG-IV): sequencing the most valuable type-strain genomes for metagenomic binning, comparative biology and taxonomic classification.</title>
        <authorList>
            <person name="Goeker M."/>
        </authorList>
    </citation>
    <scope>NUCLEOTIDE SEQUENCE [LARGE SCALE GENOMIC DNA]</scope>
    <source>
        <strain evidence="12 13">DSM 25790</strain>
    </source>
</reference>
<dbReference type="RefSeq" id="WP_226371399.1">
    <property type="nucleotide sequence ID" value="NZ_JAGIKX010000024.1"/>
</dbReference>
<dbReference type="EC" id="2.7.1.50" evidence="11"/>
<feature type="binding site" evidence="11">
    <location>
        <position position="160"/>
    </location>
    <ligand>
        <name>ATP</name>
        <dbReference type="ChEBI" id="CHEBI:30616"/>
    </ligand>
</feature>
<comment type="cofactor">
    <cofactor evidence="2 11">
        <name>Mg(2+)</name>
        <dbReference type="ChEBI" id="CHEBI:18420"/>
    </cofactor>
</comment>
<feature type="binding site" evidence="11">
    <location>
        <position position="187"/>
    </location>
    <ligand>
        <name>substrate</name>
    </ligand>
</feature>
<comment type="pathway">
    <text evidence="3 11">Cofactor biosynthesis; thiamine diphosphate biosynthesis; 4-methyl-5-(2-phosphoethyl)-thiazole from 5-(2-hydroxyethyl)-4-methylthiazole: step 1/1.</text>
</comment>
<dbReference type="HAMAP" id="MF_00228">
    <property type="entry name" value="Thz_kinase"/>
    <property type="match status" value="1"/>
</dbReference>
<evidence type="ECO:0000256" key="4">
    <source>
        <dbReference type="ARBA" id="ARBA00022679"/>
    </source>
</evidence>
<dbReference type="CDD" id="cd01170">
    <property type="entry name" value="THZ_kinase"/>
    <property type="match status" value="1"/>
</dbReference>
<keyword evidence="13" id="KW-1185">Reference proteome</keyword>
<dbReference type="InterPro" id="IPR029056">
    <property type="entry name" value="Ribokinase-like"/>
</dbReference>
<gene>
    <name evidence="11" type="primary">thiM</name>
    <name evidence="12" type="ORF">J2Z81_002348</name>
</gene>
<evidence type="ECO:0000256" key="6">
    <source>
        <dbReference type="ARBA" id="ARBA00022741"/>
    </source>
</evidence>
<dbReference type="SUPFAM" id="SSF53613">
    <property type="entry name" value="Ribokinase-like"/>
    <property type="match status" value="1"/>
</dbReference>
<keyword evidence="5 11" id="KW-0479">Metal-binding</keyword>
<evidence type="ECO:0000256" key="8">
    <source>
        <dbReference type="ARBA" id="ARBA00022840"/>
    </source>
</evidence>
<sequence length="264" mass="27863">MDYITAIRKQKPLIHNITNIVVANFSANGLLAIGASPVMANAPEEVEEMVSHANALVLNIGTCTQTQVRAMLLAGKTANDQGIPVILDPVGVGATSFRKQAVKQILGEINVSVIRGNTGEIAILGEVGSEMKGVDASTDHINPNIPKQVSRRYGSIVITTGETDVITDGERYSLCKNGVPMLPKVTGSGCLLTAIIGAFVSVADDRYHASVNAVSSYGAASEIAMETVSGPGAFSAALMDSLYNLTNQDVTKRKRIQMFTAQED</sequence>
<dbReference type="PIRSF" id="PIRSF000513">
    <property type="entry name" value="Thz_kinase"/>
    <property type="match status" value="1"/>
</dbReference>
<keyword evidence="7 11" id="KW-0418">Kinase</keyword>
<dbReference type="Gene3D" id="3.40.1190.20">
    <property type="match status" value="1"/>
</dbReference>
<evidence type="ECO:0000256" key="7">
    <source>
        <dbReference type="ARBA" id="ARBA00022777"/>
    </source>
</evidence>
<comment type="function">
    <text evidence="11">Catalyzes the phosphorylation of the hydroxyl group of 4-methyl-5-beta-hydroxyethylthiazole (THZ).</text>
</comment>
<keyword evidence="6 11" id="KW-0547">Nucleotide-binding</keyword>
<dbReference type="EMBL" id="JAGIKX010000024">
    <property type="protein sequence ID" value="MBP2258365.1"/>
    <property type="molecule type" value="Genomic_DNA"/>
</dbReference>
<proteinExistence type="inferred from homology"/>
<evidence type="ECO:0000256" key="1">
    <source>
        <dbReference type="ARBA" id="ARBA00001771"/>
    </source>
</evidence>
<feature type="binding site" evidence="11">
    <location>
        <position position="39"/>
    </location>
    <ligand>
        <name>substrate</name>
    </ligand>
</feature>
<comment type="caution">
    <text evidence="12">The sequence shown here is derived from an EMBL/GenBank/DDBJ whole genome shotgun (WGS) entry which is preliminary data.</text>
</comment>
<name>A0ABS4SBI3_9BACI</name>
<evidence type="ECO:0000256" key="5">
    <source>
        <dbReference type="ARBA" id="ARBA00022723"/>
    </source>
</evidence>
<keyword evidence="9 11" id="KW-0460">Magnesium</keyword>
<evidence type="ECO:0000256" key="3">
    <source>
        <dbReference type="ARBA" id="ARBA00004868"/>
    </source>
</evidence>
<dbReference type="Proteomes" id="UP001519294">
    <property type="component" value="Unassembled WGS sequence"/>
</dbReference>
<evidence type="ECO:0000313" key="13">
    <source>
        <dbReference type="Proteomes" id="UP001519294"/>
    </source>
</evidence>
<evidence type="ECO:0000256" key="10">
    <source>
        <dbReference type="ARBA" id="ARBA00022977"/>
    </source>
</evidence>
<accession>A0ABS4SBI3</accession>
<protein>
    <recommendedName>
        <fullName evidence="11">Hydroxyethylthiazole kinase</fullName>
        <ecNumber evidence="11">2.7.1.50</ecNumber>
    </recommendedName>
    <alternativeName>
        <fullName evidence="11">4-methyl-5-beta-hydroxyethylthiazole kinase</fullName>
        <shortName evidence="11">TH kinase</shortName>
        <shortName evidence="11">Thz kinase</shortName>
    </alternativeName>
</protein>
<keyword evidence="4 11" id="KW-0808">Transferase</keyword>
<dbReference type="PRINTS" id="PR01099">
    <property type="entry name" value="HYETHTZKNASE"/>
</dbReference>
<feature type="binding site" evidence="11">
    <location>
        <position position="115"/>
    </location>
    <ligand>
        <name>ATP</name>
        <dbReference type="ChEBI" id="CHEBI:30616"/>
    </ligand>
</feature>
<comment type="similarity">
    <text evidence="11">Belongs to the Thz kinase family.</text>
</comment>
<dbReference type="NCBIfam" id="NF006830">
    <property type="entry name" value="PRK09355.1"/>
    <property type="match status" value="1"/>
</dbReference>
<keyword evidence="10 11" id="KW-0784">Thiamine biosynthesis</keyword>